<proteinExistence type="predicted"/>
<keyword evidence="2" id="KW-1185">Reference proteome</keyword>
<dbReference type="Gene3D" id="2.10.10.100">
    <property type="match status" value="1"/>
</dbReference>
<dbReference type="Proteomes" id="UP000092462">
    <property type="component" value="Unassembled WGS sequence"/>
</dbReference>
<evidence type="ECO:0000313" key="2">
    <source>
        <dbReference type="Proteomes" id="UP000092462"/>
    </source>
</evidence>
<dbReference type="InterPro" id="IPR029044">
    <property type="entry name" value="Nucleotide-diphossugar_trans"/>
</dbReference>
<dbReference type="VEuPathDB" id="VectorBase:PPAI005437"/>
<dbReference type="VEuPathDB" id="VectorBase:PPAPM1_012618"/>
<dbReference type="SUPFAM" id="SSF53448">
    <property type="entry name" value="Nucleotide-diphospho-sugar transferases"/>
    <property type="match status" value="1"/>
</dbReference>
<dbReference type="EMBL" id="AJVK01013952">
    <property type="status" value="NOT_ANNOTATED_CDS"/>
    <property type="molecule type" value="Genomic_DNA"/>
</dbReference>
<sequence length="85" mass="9565">MREIDETITKQKCYDALKTSQNRQDIFRLHRQYIETSGGSVDGDICEISPLLSYAGEGLTQIVHGKTFRSPVHLQSSTETLNGHL</sequence>
<reference evidence="1" key="1">
    <citation type="submission" date="2022-08" db="UniProtKB">
        <authorList>
            <consortium name="EnsemblMetazoa"/>
        </authorList>
    </citation>
    <scope>IDENTIFICATION</scope>
    <source>
        <strain evidence="1">Israel</strain>
    </source>
</reference>
<dbReference type="EnsemblMetazoa" id="PPAI005437-RA">
    <property type="protein sequence ID" value="PPAI005437-PA"/>
    <property type="gene ID" value="PPAI005437"/>
</dbReference>
<accession>A0A1B0DC98</accession>
<evidence type="ECO:0000313" key="1">
    <source>
        <dbReference type="EnsemblMetazoa" id="PPAI005437-PA"/>
    </source>
</evidence>
<organism evidence="1 2">
    <name type="scientific">Phlebotomus papatasi</name>
    <name type="common">Sandfly</name>
    <dbReference type="NCBI Taxonomy" id="29031"/>
    <lineage>
        <taxon>Eukaryota</taxon>
        <taxon>Metazoa</taxon>
        <taxon>Ecdysozoa</taxon>
        <taxon>Arthropoda</taxon>
        <taxon>Hexapoda</taxon>
        <taxon>Insecta</taxon>
        <taxon>Pterygota</taxon>
        <taxon>Neoptera</taxon>
        <taxon>Endopterygota</taxon>
        <taxon>Diptera</taxon>
        <taxon>Nematocera</taxon>
        <taxon>Psychodoidea</taxon>
        <taxon>Psychodidae</taxon>
        <taxon>Phlebotomus</taxon>
        <taxon>Phlebotomus</taxon>
    </lineage>
</organism>
<name>A0A1B0DC98_PHLPP</name>
<dbReference type="AlphaFoldDB" id="A0A1B0DC98"/>
<protein>
    <submittedName>
        <fullName evidence="1">Uncharacterized protein</fullName>
    </submittedName>
</protein>